<dbReference type="InterPro" id="IPR001296">
    <property type="entry name" value="Glyco_trans_1"/>
</dbReference>
<keyword evidence="3" id="KW-0328">Glycosyltransferase</keyword>
<dbReference type="PANTHER" id="PTHR12526:SF630">
    <property type="entry name" value="GLYCOSYLTRANSFERASE"/>
    <property type="match status" value="1"/>
</dbReference>
<evidence type="ECO:0000259" key="1">
    <source>
        <dbReference type="Pfam" id="PF00534"/>
    </source>
</evidence>
<dbReference type="RefSeq" id="WP_013060737.1">
    <property type="nucleotide sequence ID" value="NC_014032.1"/>
</dbReference>
<dbReference type="HOGENOM" id="CLU_009583_11_0_10"/>
<dbReference type="InterPro" id="IPR028098">
    <property type="entry name" value="Glyco_trans_4-like_N"/>
</dbReference>
<dbReference type="Pfam" id="PF00534">
    <property type="entry name" value="Glycos_transf_1"/>
    <property type="match status" value="1"/>
</dbReference>
<dbReference type="AlphaFoldDB" id="D5H564"/>
<feature type="domain" description="Glycosyltransferase subfamily 4-like N-terminal" evidence="2">
    <location>
        <begin position="27"/>
        <end position="204"/>
    </location>
</feature>
<sequence length="433" mass="48306">MTFAEADDAPSILFINQHYWPDLASTAQHLTDLAEYLAEQGVDVHVLCSRGHYLSGAMEVPAEETRNGVHIHRVRATAFGRNTILGRITDYASFYSSTLARVLAGPAYDYIVTLTTPPLLPLVGTIARRVRGQAYGVWSMDLHPDAEVATGMLEDDGVPARLLHALNDVGYRNADFVVDLGTYMKRRIRRKNVPDDRLHTIPVWNKKEEIAPIEHDENPLRSELGLNDKFVVMYSGNAGRAHRFEEVLATMKRLDGHPDIEFVFVGEGPQKDRIETFADRHGLSNFRYLPYFPREDLKYSLPMADVHLMTLREEMAGIAVPGKLYGIMAAGRPALMVGPEASESGETIQNANAGRVVDPVQDTDPTQKLHDILLSLYRDDALRTELGRNGREAFLEHFEREVCCRKWASLFGRRLNGGAEVGASPQKEAVVGS</sequence>
<dbReference type="CDD" id="cd03794">
    <property type="entry name" value="GT4_WbuB-like"/>
    <property type="match status" value="1"/>
</dbReference>
<evidence type="ECO:0000313" key="3">
    <source>
        <dbReference type="EMBL" id="CBH23169.1"/>
    </source>
</evidence>
<dbReference type="GO" id="GO:0016757">
    <property type="term" value="F:glycosyltransferase activity"/>
    <property type="evidence" value="ECO:0007669"/>
    <property type="project" value="UniProtKB-KW"/>
</dbReference>
<organism evidence="3 4">
    <name type="scientific">Salinibacter ruber (strain M8)</name>
    <dbReference type="NCBI Taxonomy" id="761659"/>
    <lineage>
        <taxon>Bacteria</taxon>
        <taxon>Pseudomonadati</taxon>
        <taxon>Rhodothermota</taxon>
        <taxon>Rhodothermia</taxon>
        <taxon>Rhodothermales</taxon>
        <taxon>Salinibacteraceae</taxon>
        <taxon>Salinibacter</taxon>
    </lineage>
</organism>
<feature type="domain" description="Glycosyl transferase family 1" evidence="1">
    <location>
        <begin position="221"/>
        <end position="392"/>
    </location>
</feature>
<gene>
    <name evidence="3" type="primary">wcaI</name>
    <name evidence="3" type="ordered locus">SRM_00248</name>
</gene>
<dbReference type="KEGG" id="srm:SRM_00248"/>
<dbReference type="Proteomes" id="UP000000933">
    <property type="component" value="Chromosome"/>
</dbReference>
<dbReference type="EC" id="2.4.1.-" evidence="3"/>
<evidence type="ECO:0000259" key="2">
    <source>
        <dbReference type="Pfam" id="PF13579"/>
    </source>
</evidence>
<reference evidence="3 4" key="1">
    <citation type="journal article" date="2010" name="ISME J.">
        <title>Fine-scale evolution: genomic, phenotypic and ecological differentiation in two coexisting Salinibacter ruber strains.</title>
        <authorList>
            <person name="Pena A."/>
            <person name="Teeling H."/>
            <person name="Huerta-Cepas J."/>
            <person name="Santos F."/>
            <person name="Yarza P."/>
            <person name="Brito-Echeverria J."/>
            <person name="Lucio M."/>
            <person name="Schmitt-Kopplin P."/>
            <person name="Meseguer I."/>
            <person name="Schenowitz C."/>
            <person name="Dossat C."/>
            <person name="Barbe V."/>
            <person name="Dopazo J."/>
            <person name="Rossello-Mora R."/>
            <person name="Schuler M."/>
            <person name="Glockner F.O."/>
            <person name="Amann R."/>
            <person name="Gabaldon T."/>
            <person name="Anton J."/>
        </authorList>
    </citation>
    <scope>NUCLEOTIDE SEQUENCE [LARGE SCALE GENOMIC DNA]</scope>
    <source>
        <strain evidence="3 4">M8</strain>
    </source>
</reference>
<dbReference type="Gene3D" id="3.40.50.2000">
    <property type="entry name" value="Glycogen Phosphorylase B"/>
    <property type="match status" value="2"/>
</dbReference>
<dbReference type="PANTHER" id="PTHR12526">
    <property type="entry name" value="GLYCOSYLTRANSFERASE"/>
    <property type="match status" value="1"/>
</dbReference>
<evidence type="ECO:0000313" key="4">
    <source>
        <dbReference type="Proteomes" id="UP000000933"/>
    </source>
</evidence>
<dbReference type="SUPFAM" id="SSF53756">
    <property type="entry name" value="UDP-Glycosyltransferase/glycogen phosphorylase"/>
    <property type="match status" value="1"/>
</dbReference>
<name>D5H564_SALRM</name>
<accession>D5H564</accession>
<proteinExistence type="predicted"/>
<dbReference type="Pfam" id="PF13579">
    <property type="entry name" value="Glyco_trans_4_4"/>
    <property type="match status" value="1"/>
</dbReference>
<reference evidence="4" key="2">
    <citation type="submission" date="2010-04" db="EMBL/GenBank/DDBJ databases">
        <title>Genome sequence of Salinibacter ruber M8.</title>
        <authorList>
            <consortium name="Genoscope"/>
        </authorList>
    </citation>
    <scope>NUCLEOTIDE SEQUENCE [LARGE SCALE GENOMIC DNA]</scope>
    <source>
        <strain evidence="4">M8</strain>
    </source>
</reference>
<protein>
    <submittedName>
        <fullName evidence="3">Colanic acid biosynthesis glycosyl transferase wcaI</fullName>
        <ecNumber evidence="3">2.4.1.-</ecNumber>
    </submittedName>
</protein>
<keyword evidence="3" id="KW-0808">Transferase</keyword>
<dbReference type="EMBL" id="FP565814">
    <property type="protein sequence ID" value="CBH23169.1"/>
    <property type="molecule type" value="Genomic_DNA"/>
</dbReference>